<organism evidence="2 3">
    <name type="scientific">Devosia insulae DS-56</name>
    <dbReference type="NCBI Taxonomy" id="1116389"/>
    <lineage>
        <taxon>Bacteria</taxon>
        <taxon>Pseudomonadati</taxon>
        <taxon>Pseudomonadota</taxon>
        <taxon>Alphaproteobacteria</taxon>
        <taxon>Hyphomicrobiales</taxon>
        <taxon>Devosiaceae</taxon>
        <taxon>Devosia</taxon>
    </lineage>
</organism>
<protein>
    <recommendedName>
        <fullName evidence="1">Glyoxalase-related protein domain-containing protein</fullName>
    </recommendedName>
</protein>
<comment type="caution">
    <text evidence="2">The sequence shown here is derived from an EMBL/GenBank/DDBJ whole genome shotgun (WGS) entry which is preliminary data.</text>
</comment>
<accession>A0A1E5XRV8</accession>
<evidence type="ECO:0000313" key="3">
    <source>
        <dbReference type="Proteomes" id="UP000095463"/>
    </source>
</evidence>
<evidence type="ECO:0000259" key="1">
    <source>
        <dbReference type="Pfam" id="PF20066"/>
    </source>
</evidence>
<proteinExistence type="predicted"/>
<gene>
    <name evidence="2" type="ORF">VW23_016600</name>
</gene>
<dbReference type="RefSeq" id="WP_055879224.1">
    <property type="nucleotide sequence ID" value="NZ_LAJE02000161.1"/>
</dbReference>
<reference evidence="2 3" key="1">
    <citation type="journal article" date="2015" name="Genome Announc.">
        <title>Genome Assemblies of Three Soil-Associated Devosia species: D. insulae, D. limi, and D. soli.</title>
        <authorList>
            <person name="Hassan Y.I."/>
            <person name="Lepp D."/>
            <person name="Zhou T."/>
        </authorList>
    </citation>
    <scope>NUCLEOTIDE SEQUENCE [LARGE SCALE GENOMIC DNA]</scope>
    <source>
        <strain evidence="2 3">DS-56</strain>
    </source>
</reference>
<dbReference type="InterPro" id="IPR045517">
    <property type="entry name" value="Glyoxalase_8"/>
</dbReference>
<name>A0A1E5XRV8_9HYPH</name>
<dbReference type="Proteomes" id="UP000095463">
    <property type="component" value="Unassembled WGS sequence"/>
</dbReference>
<dbReference type="AlphaFoldDB" id="A0A1E5XRV8"/>
<dbReference type="Pfam" id="PF20066">
    <property type="entry name" value="Glyoxalase_8"/>
    <property type="match status" value="1"/>
</dbReference>
<sequence>MTFSLDTPSAATLKAEAKALRAERALAGNPLGQGAALEEIAHRHGYRDWNTASAAMPERAVSPVQVGQRVKGTYLSQPFIGMVIGVQLLADMNHYEVTVKFDRPVNVSKSELMGPIYRQRVRATVDLRGISAARTSDGEPHMRIQRA</sequence>
<dbReference type="EMBL" id="LAJE02000161">
    <property type="protein sequence ID" value="OEO31305.1"/>
    <property type="molecule type" value="Genomic_DNA"/>
</dbReference>
<dbReference type="OrthoDB" id="7350221at2"/>
<feature type="domain" description="Glyoxalase-related protein" evidence="1">
    <location>
        <begin position="6"/>
        <end position="145"/>
    </location>
</feature>
<evidence type="ECO:0000313" key="2">
    <source>
        <dbReference type="EMBL" id="OEO31305.1"/>
    </source>
</evidence>
<keyword evidence="3" id="KW-1185">Reference proteome</keyword>